<name>A0A6A6RZP9_9PLEO</name>
<dbReference type="Proteomes" id="UP000799753">
    <property type="component" value="Unassembled WGS sequence"/>
</dbReference>
<keyword evidence="3" id="KW-1185">Reference proteome</keyword>
<proteinExistence type="predicted"/>
<sequence length="200" mass="21998">MEDASTAASYAQAMTIRDATHGARIVNIGSEGHHHVGKLDHDSALGSESDSRCHGSQTKAFKSFKEYVAAEKCVRERMQQEIGILKTTNEKLNGELGAEKDEVAKLRRELVVETNEKDTACAALAKAIERFVDEEATMVDIARTTATMRAYQESDAGGDVGEPEKTRRITPTTFDRDISYLNTVATVTRYEAEKELAALK</sequence>
<reference evidence="2" key="1">
    <citation type="journal article" date="2020" name="Stud. Mycol.">
        <title>101 Dothideomycetes genomes: a test case for predicting lifestyles and emergence of pathogens.</title>
        <authorList>
            <person name="Haridas S."/>
            <person name="Albert R."/>
            <person name="Binder M."/>
            <person name="Bloem J."/>
            <person name="Labutti K."/>
            <person name="Salamov A."/>
            <person name="Andreopoulos B."/>
            <person name="Baker S."/>
            <person name="Barry K."/>
            <person name="Bills G."/>
            <person name="Bluhm B."/>
            <person name="Cannon C."/>
            <person name="Castanera R."/>
            <person name="Culley D."/>
            <person name="Daum C."/>
            <person name="Ezra D."/>
            <person name="Gonzalez J."/>
            <person name="Henrissat B."/>
            <person name="Kuo A."/>
            <person name="Liang C."/>
            <person name="Lipzen A."/>
            <person name="Lutzoni F."/>
            <person name="Magnuson J."/>
            <person name="Mondo S."/>
            <person name="Nolan M."/>
            <person name="Ohm R."/>
            <person name="Pangilinan J."/>
            <person name="Park H.-J."/>
            <person name="Ramirez L."/>
            <person name="Alfaro M."/>
            <person name="Sun H."/>
            <person name="Tritt A."/>
            <person name="Yoshinaga Y."/>
            <person name="Zwiers L.-H."/>
            <person name="Turgeon B."/>
            <person name="Goodwin S."/>
            <person name="Spatafora J."/>
            <person name="Crous P."/>
            <person name="Grigoriev I."/>
        </authorList>
    </citation>
    <scope>NUCLEOTIDE SEQUENCE</scope>
    <source>
        <strain evidence="2">CBS 473.64</strain>
    </source>
</reference>
<keyword evidence="1" id="KW-0175">Coiled coil</keyword>
<gene>
    <name evidence="2" type="ORF">P280DRAFT_32283</name>
</gene>
<dbReference type="EMBL" id="MU006785">
    <property type="protein sequence ID" value="KAF2640281.1"/>
    <property type="molecule type" value="Genomic_DNA"/>
</dbReference>
<evidence type="ECO:0000313" key="2">
    <source>
        <dbReference type="EMBL" id="KAF2640281.1"/>
    </source>
</evidence>
<accession>A0A6A6RZP9</accession>
<organism evidence="2 3">
    <name type="scientific">Massarina eburnea CBS 473.64</name>
    <dbReference type="NCBI Taxonomy" id="1395130"/>
    <lineage>
        <taxon>Eukaryota</taxon>
        <taxon>Fungi</taxon>
        <taxon>Dikarya</taxon>
        <taxon>Ascomycota</taxon>
        <taxon>Pezizomycotina</taxon>
        <taxon>Dothideomycetes</taxon>
        <taxon>Pleosporomycetidae</taxon>
        <taxon>Pleosporales</taxon>
        <taxon>Massarineae</taxon>
        <taxon>Massarinaceae</taxon>
        <taxon>Massarina</taxon>
    </lineage>
</organism>
<feature type="coiled-coil region" evidence="1">
    <location>
        <begin position="75"/>
        <end position="116"/>
    </location>
</feature>
<dbReference type="AlphaFoldDB" id="A0A6A6RZP9"/>
<protein>
    <submittedName>
        <fullName evidence="2">Uncharacterized protein</fullName>
    </submittedName>
</protein>
<evidence type="ECO:0000313" key="3">
    <source>
        <dbReference type="Proteomes" id="UP000799753"/>
    </source>
</evidence>
<evidence type="ECO:0000256" key="1">
    <source>
        <dbReference type="SAM" id="Coils"/>
    </source>
</evidence>